<dbReference type="SUPFAM" id="SSF48508">
    <property type="entry name" value="Nuclear receptor ligand-binding domain"/>
    <property type="match status" value="1"/>
</dbReference>
<evidence type="ECO:0000256" key="1">
    <source>
        <dbReference type="ARBA" id="ARBA00004123"/>
    </source>
</evidence>
<dbReference type="PROSITE" id="PS51843">
    <property type="entry name" value="NR_LBD"/>
    <property type="match status" value="1"/>
</dbReference>
<evidence type="ECO:0000256" key="9">
    <source>
        <dbReference type="ARBA" id="ARBA00023170"/>
    </source>
</evidence>
<reference evidence="15 16" key="1">
    <citation type="submission" date="2020-04" db="EMBL/GenBank/DDBJ databases">
        <authorList>
            <person name="Laetsch R D."/>
            <person name="Stevens L."/>
            <person name="Kumar S."/>
            <person name="Blaxter L. M."/>
        </authorList>
    </citation>
    <scope>NUCLEOTIDE SEQUENCE [LARGE SCALE GENOMIC DNA]</scope>
</reference>
<evidence type="ECO:0000313" key="15">
    <source>
        <dbReference type="EMBL" id="CAB3405746.1"/>
    </source>
</evidence>
<comment type="similarity">
    <text evidence="2 11">Belongs to the nuclear hormone receptor family.</text>
</comment>
<dbReference type="Pfam" id="PF00105">
    <property type="entry name" value="zf-C4"/>
    <property type="match status" value="1"/>
</dbReference>
<dbReference type="InterPro" id="IPR049636">
    <property type="entry name" value="HNF4-like_DBD"/>
</dbReference>
<dbReference type="InterPro" id="IPR000536">
    <property type="entry name" value="Nucl_hrmn_rcpt_lig-bd"/>
</dbReference>
<gene>
    <name evidence="15" type="ORF">CBOVIS_LOCUS7907</name>
</gene>
<protein>
    <submittedName>
        <fullName evidence="15">Uncharacterized protein</fullName>
    </submittedName>
</protein>
<evidence type="ECO:0000256" key="10">
    <source>
        <dbReference type="ARBA" id="ARBA00023242"/>
    </source>
</evidence>
<keyword evidence="8 11" id="KW-0804">Transcription</keyword>
<dbReference type="CDD" id="cd06960">
    <property type="entry name" value="NR_DBD_HNF4A"/>
    <property type="match status" value="1"/>
</dbReference>
<feature type="domain" description="NR LBD" evidence="14">
    <location>
        <begin position="123"/>
        <end position="395"/>
    </location>
</feature>
<keyword evidence="6 11" id="KW-0805">Transcription regulation</keyword>
<dbReference type="SMART" id="SM00430">
    <property type="entry name" value="HOLI"/>
    <property type="match status" value="1"/>
</dbReference>
<evidence type="ECO:0000256" key="11">
    <source>
        <dbReference type="RuleBase" id="RU004334"/>
    </source>
</evidence>
<dbReference type="EMBL" id="CADEPM010000005">
    <property type="protein sequence ID" value="CAB3405746.1"/>
    <property type="molecule type" value="Genomic_DNA"/>
</dbReference>
<evidence type="ECO:0000256" key="6">
    <source>
        <dbReference type="ARBA" id="ARBA00023015"/>
    </source>
</evidence>
<evidence type="ECO:0000256" key="8">
    <source>
        <dbReference type="ARBA" id="ARBA00023163"/>
    </source>
</evidence>
<dbReference type="InterPro" id="IPR013088">
    <property type="entry name" value="Znf_NHR/GATA"/>
</dbReference>
<dbReference type="GO" id="GO:0003700">
    <property type="term" value="F:DNA-binding transcription factor activity"/>
    <property type="evidence" value="ECO:0007669"/>
    <property type="project" value="InterPro"/>
</dbReference>
<feature type="compositionally biased region" description="Basic and acidic residues" evidence="12">
    <location>
        <begin position="87"/>
        <end position="98"/>
    </location>
</feature>
<keyword evidence="9 11" id="KW-0675">Receptor</keyword>
<evidence type="ECO:0000313" key="16">
    <source>
        <dbReference type="Proteomes" id="UP000494206"/>
    </source>
</evidence>
<dbReference type="InterPro" id="IPR035500">
    <property type="entry name" value="NHR-like_dom_sf"/>
</dbReference>
<keyword evidence="7 11" id="KW-0238">DNA-binding</keyword>
<comment type="subcellular location">
    <subcellularLocation>
        <location evidence="1 11">Nucleus</location>
    </subcellularLocation>
</comment>
<name>A0A8S1EWP9_9PELO</name>
<dbReference type="InterPro" id="IPR052499">
    <property type="entry name" value="C.elegans_NHRs"/>
</dbReference>
<dbReference type="SUPFAM" id="SSF57716">
    <property type="entry name" value="Glucocorticoid receptor-like (DNA-binding domain)"/>
    <property type="match status" value="1"/>
</dbReference>
<dbReference type="PROSITE" id="PS00031">
    <property type="entry name" value="NUCLEAR_REC_DBD_1"/>
    <property type="match status" value="1"/>
</dbReference>
<feature type="region of interest" description="Disordered" evidence="12">
    <location>
        <begin position="87"/>
        <end position="106"/>
    </location>
</feature>
<evidence type="ECO:0000259" key="14">
    <source>
        <dbReference type="PROSITE" id="PS51843"/>
    </source>
</evidence>
<evidence type="ECO:0000256" key="7">
    <source>
        <dbReference type="ARBA" id="ARBA00023125"/>
    </source>
</evidence>
<comment type="caution">
    <text evidence="15">The sequence shown here is derived from an EMBL/GenBank/DDBJ whole genome shotgun (WGS) entry which is preliminary data.</text>
</comment>
<dbReference type="AlphaFoldDB" id="A0A8S1EWP9"/>
<evidence type="ECO:0000259" key="13">
    <source>
        <dbReference type="PROSITE" id="PS51030"/>
    </source>
</evidence>
<dbReference type="GO" id="GO:0000978">
    <property type="term" value="F:RNA polymerase II cis-regulatory region sequence-specific DNA binding"/>
    <property type="evidence" value="ECO:0007669"/>
    <property type="project" value="InterPro"/>
</dbReference>
<keyword evidence="5 11" id="KW-0862">Zinc</keyword>
<evidence type="ECO:0000256" key="12">
    <source>
        <dbReference type="SAM" id="MobiDB-lite"/>
    </source>
</evidence>
<keyword evidence="10 11" id="KW-0539">Nucleus</keyword>
<dbReference type="OrthoDB" id="5798272at2759"/>
<dbReference type="Pfam" id="PF00104">
    <property type="entry name" value="Hormone_recep"/>
    <property type="match status" value="1"/>
</dbReference>
<dbReference type="SMART" id="SM00399">
    <property type="entry name" value="ZnF_C4"/>
    <property type="match status" value="1"/>
</dbReference>
<feature type="domain" description="Nuclear receptor" evidence="13">
    <location>
        <begin position="12"/>
        <end position="87"/>
    </location>
</feature>
<dbReference type="GO" id="GO:0008270">
    <property type="term" value="F:zinc ion binding"/>
    <property type="evidence" value="ECO:0007669"/>
    <property type="project" value="UniProtKB-KW"/>
</dbReference>
<proteinExistence type="inferred from homology"/>
<dbReference type="PROSITE" id="PS51030">
    <property type="entry name" value="NUCLEAR_REC_DBD_2"/>
    <property type="match status" value="1"/>
</dbReference>
<dbReference type="PANTHER" id="PTHR47630:SF7">
    <property type="entry name" value="NUCLEAR HORMONE RECEPTOR FAMILY"/>
    <property type="match status" value="1"/>
</dbReference>
<keyword evidence="4 11" id="KW-0863">Zinc-finger</keyword>
<evidence type="ECO:0000256" key="4">
    <source>
        <dbReference type="ARBA" id="ARBA00022771"/>
    </source>
</evidence>
<dbReference type="FunFam" id="3.30.50.10:FF:000030">
    <property type="entry name" value="Nuclear Hormone Receptor family"/>
    <property type="match status" value="1"/>
</dbReference>
<dbReference type="PRINTS" id="PR00047">
    <property type="entry name" value="STROIDFINGER"/>
</dbReference>
<dbReference type="Proteomes" id="UP000494206">
    <property type="component" value="Unassembled WGS sequence"/>
</dbReference>
<dbReference type="GO" id="GO:0005634">
    <property type="term" value="C:nucleus"/>
    <property type="evidence" value="ECO:0007669"/>
    <property type="project" value="UniProtKB-SubCell"/>
</dbReference>
<keyword evidence="16" id="KW-1185">Reference proteome</keyword>
<sequence length="397" mass="45480">MPAVSSPGNSTAKICLVCGDEKASKHYGTIACNGCKGFFRRSIWEQRAYTCANHDKCEVAQQFRNRCRACRLLKCFRVGMDARAVQSERENKPTDNRIRAQKSRLRSQGYVPRCSSRSTPEFEKPTVLKRLIMIERAVMEKQDDQTDLAAMFSCQCNVNLSLAEAFANPNRVASRTKLQWECCDRLSNVKDLQVTWCRTFVWYVDFLRSHDEFNSLPHNDQLSICKNRFAPVSWLTYAYNAYIYQIDGVAFTNDAWYPKDPKLRELVPSECNQYYASLCDIMHHEVISIMKILSIDAEEYCLMLLLAAFKPDYRLSDEANQHISGVRAHYNQILCEYATSKTESQMEAMERIGLLMLLLTSVERLTREEDANVQVLGILQSSGLHGLPLEIHSSLKA</sequence>
<evidence type="ECO:0000256" key="3">
    <source>
        <dbReference type="ARBA" id="ARBA00022723"/>
    </source>
</evidence>
<dbReference type="Gene3D" id="3.30.50.10">
    <property type="entry name" value="Erythroid Transcription Factor GATA-1, subunit A"/>
    <property type="match status" value="1"/>
</dbReference>
<dbReference type="InterPro" id="IPR001628">
    <property type="entry name" value="Znf_hrmn_rcpt"/>
</dbReference>
<organism evidence="15 16">
    <name type="scientific">Caenorhabditis bovis</name>
    <dbReference type="NCBI Taxonomy" id="2654633"/>
    <lineage>
        <taxon>Eukaryota</taxon>
        <taxon>Metazoa</taxon>
        <taxon>Ecdysozoa</taxon>
        <taxon>Nematoda</taxon>
        <taxon>Chromadorea</taxon>
        <taxon>Rhabditida</taxon>
        <taxon>Rhabditina</taxon>
        <taxon>Rhabditomorpha</taxon>
        <taxon>Rhabditoidea</taxon>
        <taxon>Rhabditidae</taxon>
        <taxon>Peloderinae</taxon>
        <taxon>Caenorhabditis</taxon>
    </lineage>
</organism>
<keyword evidence="3 11" id="KW-0479">Metal-binding</keyword>
<evidence type="ECO:0000256" key="2">
    <source>
        <dbReference type="ARBA" id="ARBA00005993"/>
    </source>
</evidence>
<dbReference type="PANTHER" id="PTHR47630">
    <property type="entry name" value="NUCLEAR HORMONE RECEPTOR FAMILY-RELATED-RELATED"/>
    <property type="match status" value="1"/>
</dbReference>
<evidence type="ECO:0000256" key="5">
    <source>
        <dbReference type="ARBA" id="ARBA00022833"/>
    </source>
</evidence>
<dbReference type="Gene3D" id="1.10.565.10">
    <property type="entry name" value="Retinoid X Receptor"/>
    <property type="match status" value="1"/>
</dbReference>
<accession>A0A8S1EWP9</accession>